<evidence type="ECO:0000256" key="1">
    <source>
        <dbReference type="ARBA" id="ARBA00004479"/>
    </source>
</evidence>
<evidence type="ECO:0000256" key="5">
    <source>
        <dbReference type="ARBA" id="ARBA00023170"/>
    </source>
</evidence>
<comment type="catalytic activity">
    <reaction evidence="7">
        <text>L-seryl-[protein] + ATP = O-phospho-L-seryl-[protein] + ADP + H(+)</text>
        <dbReference type="Rhea" id="RHEA:17989"/>
        <dbReference type="Rhea" id="RHEA-COMP:9863"/>
        <dbReference type="Rhea" id="RHEA-COMP:11604"/>
        <dbReference type="ChEBI" id="CHEBI:15378"/>
        <dbReference type="ChEBI" id="CHEBI:29999"/>
        <dbReference type="ChEBI" id="CHEBI:30616"/>
        <dbReference type="ChEBI" id="CHEBI:83421"/>
        <dbReference type="ChEBI" id="CHEBI:456216"/>
        <dbReference type="EC" id="2.7.11.1"/>
    </reaction>
</comment>
<dbReference type="InterPro" id="IPR001480">
    <property type="entry name" value="Bulb-type_lectin_dom"/>
</dbReference>
<dbReference type="GO" id="GO:0004674">
    <property type="term" value="F:protein serine/threonine kinase activity"/>
    <property type="evidence" value="ECO:0007669"/>
    <property type="project" value="UniProtKB-EC"/>
</dbReference>
<dbReference type="PANTHER" id="PTHR32444">
    <property type="entry name" value="BULB-TYPE LECTIN DOMAIN-CONTAINING PROTEIN"/>
    <property type="match status" value="1"/>
</dbReference>
<dbReference type="GO" id="GO:0051707">
    <property type="term" value="P:response to other organism"/>
    <property type="evidence" value="ECO:0007669"/>
    <property type="project" value="UniProtKB-ARBA"/>
</dbReference>
<dbReference type="GO" id="GO:0016020">
    <property type="term" value="C:membrane"/>
    <property type="evidence" value="ECO:0007669"/>
    <property type="project" value="UniProtKB-SubCell"/>
</dbReference>
<evidence type="ECO:0000256" key="4">
    <source>
        <dbReference type="ARBA" id="ARBA00023157"/>
    </source>
</evidence>
<evidence type="ECO:0000256" key="2">
    <source>
        <dbReference type="ARBA" id="ARBA00012513"/>
    </source>
</evidence>
<accession>N1QTC0</accession>
<dbReference type="PANTHER" id="PTHR32444:SF247">
    <property type="entry name" value="OS01G0958200 PROTEIN"/>
    <property type="match status" value="1"/>
</dbReference>
<dbReference type="Gene3D" id="2.90.10.10">
    <property type="entry name" value="Bulb-type lectin domain"/>
    <property type="match status" value="1"/>
</dbReference>
<dbReference type="AlphaFoldDB" id="N1QTC0"/>
<dbReference type="PROSITE" id="PS50927">
    <property type="entry name" value="BULB_LECTIN"/>
    <property type="match status" value="1"/>
</dbReference>
<keyword evidence="4" id="KW-1015">Disulfide bond</keyword>
<sequence length="264" mass="29114">MAPLIFLLLLSQILVCIAVDIINSTSLLSGTTQRIVSQGKKFTLGFYSPTQGNTTSSSSSNSYYIAIWYSDILSVTTATSDLPVSDPARAALAMGSDGNLVLFDHSRNMELWSTNWRSIDHPTNTWLPGGKLGLNKITGVSQRLVPWKNMADPSPGLFTLELDPNGTPQFFIRWNLSITYWSSGPWNGHNFTLAPEMTIGLTFDIPFINNDTEGYLFYSLSDVGGQIKHLSWMDSSQQWMLVWAQPPIQCEVYALCGAAATSMP</sequence>
<dbReference type="GO" id="GO:0048544">
    <property type="term" value="P:recognition of pollen"/>
    <property type="evidence" value="ECO:0007669"/>
    <property type="project" value="InterPro"/>
</dbReference>
<evidence type="ECO:0000313" key="9">
    <source>
        <dbReference type="EnsemblPlants" id="EMT03026"/>
    </source>
</evidence>
<dbReference type="SUPFAM" id="SSF51110">
    <property type="entry name" value="alpha-D-mannose-specific plant lectins"/>
    <property type="match status" value="1"/>
</dbReference>
<evidence type="ECO:0000256" key="7">
    <source>
        <dbReference type="ARBA" id="ARBA00048679"/>
    </source>
</evidence>
<name>N1QTC0_AEGTA</name>
<dbReference type="ExpressionAtlas" id="N1QTC0">
    <property type="expression patterns" value="baseline"/>
</dbReference>
<dbReference type="EC" id="2.7.11.1" evidence="2"/>
<dbReference type="EnsemblPlants" id="EMT03026">
    <property type="protein sequence ID" value="EMT03026"/>
    <property type="gene ID" value="F775_10939"/>
</dbReference>
<keyword evidence="3" id="KW-0732">Signal</keyword>
<dbReference type="InterPro" id="IPR000858">
    <property type="entry name" value="S_locus_glycoprot_dom"/>
</dbReference>
<dbReference type="InterPro" id="IPR036426">
    <property type="entry name" value="Bulb-type_lectin_dom_sf"/>
</dbReference>
<dbReference type="Pfam" id="PF01453">
    <property type="entry name" value="B_lectin"/>
    <property type="match status" value="1"/>
</dbReference>
<comment type="subcellular location">
    <subcellularLocation>
        <location evidence="1">Membrane</location>
        <topology evidence="1">Single-pass type I membrane protein</topology>
    </subcellularLocation>
</comment>
<protein>
    <recommendedName>
        <fullName evidence="2">non-specific serine/threonine protein kinase</fullName>
        <ecNumber evidence="2">2.7.11.1</ecNumber>
    </recommendedName>
</protein>
<organism evidence="9">
    <name type="scientific">Aegilops tauschii</name>
    <name type="common">Tausch's goatgrass</name>
    <name type="synonym">Aegilops squarrosa</name>
    <dbReference type="NCBI Taxonomy" id="37682"/>
    <lineage>
        <taxon>Eukaryota</taxon>
        <taxon>Viridiplantae</taxon>
        <taxon>Streptophyta</taxon>
        <taxon>Embryophyta</taxon>
        <taxon>Tracheophyta</taxon>
        <taxon>Spermatophyta</taxon>
        <taxon>Magnoliopsida</taxon>
        <taxon>Liliopsida</taxon>
        <taxon>Poales</taxon>
        <taxon>Poaceae</taxon>
        <taxon>BOP clade</taxon>
        <taxon>Pooideae</taxon>
        <taxon>Triticodae</taxon>
        <taxon>Triticeae</taxon>
        <taxon>Triticinae</taxon>
        <taxon>Aegilops</taxon>
    </lineage>
</organism>
<feature type="domain" description="Bulb-type lectin" evidence="8">
    <location>
        <begin position="19"/>
        <end position="147"/>
    </location>
</feature>
<evidence type="ECO:0000259" key="8">
    <source>
        <dbReference type="PROSITE" id="PS50927"/>
    </source>
</evidence>
<proteinExistence type="predicted"/>
<dbReference type="Pfam" id="PF00954">
    <property type="entry name" value="S_locus_glycop"/>
    <property type="match status" value="1"/>
</dbReference>
<evidence type="ECO:0000256" key="6">
    <source>
        <dbReference type="ARBA" id="ARBA00047899"/>
    </source>
</evidence>
<evidence type="ECO:0000256" key="3">
    <source>
        <dbReference type="ARBA" id="ARBA00022729"/>
    </source>
</evidence>
<comment type="catalytic activity">
    <reaction evidence="6">
        <text>L-threonyl-[protein] + ATP = O-phospho-L-threonyl-[protein] + ADP + H(+)</text>
        <dbReference type="Rhea" id="RHEA:46608"/>
        <dbReference type="Rhea" id="RHEA-COMP:11060"/>
        <dbReference type="Rhea" id="RHEA-COMP:11605"/>
        <dbReference type="ChEBI" id="CHEBI:15378"/>
        <dbReference type="ChEBI" id="CHEBI:30013"/>
        <dbReference type="ChEBI" id="CHEBI:30616"/>
        <dbReference type="ChEBI" id="CHEBI:61977"/>
        <dbReference type="ChEBI" id="CHEBI:456216"/>
        <dbReference type="EC" id="2.7.11.1"/>
    </reaction>
</comment>
<reference evidence="9" key="1">
    <citation type="submission" date="2015-06" db="UniProtKB">
        <authorList>
            <consortium name="EnsemblPlants"/>
        </authorList>
    </citation>
    <scope>IDENTIFICATION</scope>
</reference>
<keyword evidence="5" id="KW-0675">Receptor</keyword>